<evidence type="ECO:0000256" key="2">
    <source>
        <dbReference type="ARBA" id="ARBA00023125"/>
    </source>
</evidence>
<evidence type="ECO:0000256" key="1">
    <source>
        <dbReference type="ARBA" id="ARBA00023015"/>
    </source>
</evidence>
<keyword evidence="1" id="KW-0805">Transcription regulation</keyword>
<dbReference type="GO" id="GO:0003700">
    <property type="term" value="F:DNA-binding transcription factor activity"/>
    <property type="evidence" value="ECO:0007669"/>
    <property type="project" value="InterPro"/>
</dbReference>
<evidence type="ECO:0000256" key="3">
    <source>
        <dbReference type="ARBA" id="ARBA00023163"/>
    </source>
</evidence>
<dbReference type="AlphaFoldDB" id="A0A9D1EWV3"/>
<dbReference type="Gene3D" id="1.10.10.10">
    <property type="entry name" value="Winged helix-like DNA-binding domain superfamily/Winged helix DNA-binding domain"/>
    <property type="match status" value="1"/>
</dbReference>
<keyword evidence="2" id="KW-0238">DNA-binding</keyword>
<gene>
    <name evidence="5" type="ORF">IAB44_17415</name>
</gene>
<dbReference type="CDD" id="cd00090">
    <property type="entry name" value="HTH_ARSR"/>
    <property type="match status" value="1"/>
</dbReference>
<organism evidence="5 6">
    <name type="scientific">Candidatus Limivivens intestinipullorum</name>
    <dbReference type="NCBI Taxonomy" id="2840858"/>
    <lineage>
        <taxon>Bacteria</taxon>
        <taxon>Bacillati</taxon>
        <taxon>Bacillota</taxon>
        <taxon>Clostridia</taxon>
        <taxon>Lachnospirales</taxon>
        <taxon>Lachnospiraceae</taxon>
        <taxon>Lachnospiraceae incertae sedis</taxon>
        <taxon>Candidatus Limivivens</taxon>
    </lineage>
</organism>
<reference evidence="5" key="2">
    <citation type="journal article" date="2021" name="PeerJ">
        <title>Extensive microbial diversity within the chicken gut microbiome revealed by metagenomics and culture.</title>
        <authorList>
            <person name="Gilroy R."/>
            <person name="Ravi A."/>
            <person name="Getino M."/>
            <person name="Pursley I."/>
            <person name="Horton D.L."/>
            <person name="Alikhan N.F."/>
            <person name="Baker D."/>
            <person name="Gharbi K."/>
            <person name="Hall N."/>
            <person name="Watson M."/>
            <person name="Adriaenssens E.M."/>
            <person name="Foster-Nyarko E."/>
            <person name="Jarju S."/>
            <person name="Secka A."/>
            <person name="Antonio M."/>
            <person name="Oren A."/>
            <person name="Chaudhuri R.R."/>
            <person name="La Ragione R."/>
            <person name="Hildebrand F."/>
            <person name="Pallen M.J."/>
        </authorList>
    </citation>
    <scope>NUCLEOTIDE SEQUENCE</scope>
    <source>
        <strain evidence="5">CHK190-19873</strain>
    </source>
</reference>
<keyword evidence="3" id="KW-0804">Transcription</keyword>
<dbReference type="InterPro" id="IPR001845">
    <property type="entry name" value="HTH_ArsR_DNA-bd_dom"/>
</dbReference>
<accession>A0A9D1EWV3</accession>
<sequence>MPNTIEDVMRLEREFKACHKVLTAIGDETRQHLICVMLQNECGGHRVIDIAKQTSLSRPAVSHHMQILRDAGIVKSRKEGTCIYYYLDPEAGQLSALITLFSDVREFMKYVPDRSGDND</sequence>
<dbReference type="Proteomes" id="UP000823935">
    <property type="component" value="Unassembled WGS sequence"/>
</dbReference>
<name>A0A9D1EWV3_9FIRM</name>
<dbReference type="PANTHER" id="PTHR33154">
    <property type="entry name" value="TRANSCRIPTIONAL REGULATOR, ARSR FAMILY"/>
    <property type="match status" value="1"/>
</dbReference>
<evidence type="ECO:0000259" key="4">
    <source>
        <dbReference type="PROSITE" id="PS50987"/>
    </source>
</evidence>
<dbReference type="SUPFAM" id="SSF46785">
    <property type="entry name" value="Winged helix' DNA-binding domain"/>
    <property type="match status" value="1"/>
</dbReference>
<dbReference type="InterPro" id="IPR036390">
    <property type="entry name" value="WH_DNA-bd_sf"/>
</dbReference>
<dbReference type="PANTHER" id="PTHR33154:SF18">
    <property type="entry name" value="ARSENICAL RESISTANCE OPERON REPRESSOR"/>
    <property type="match status" value="1"/>
</dbReference>
<dbReference type="Pfam" id="PF01022">
    <property type="entry name" value="HTH_5"/>
    <property type="match status" value="1"/>
</dbReference>
<dbReference type="EMBL" id="DVIQ01000118">
    <property type="protein sequence ID" value="HIS33299.1"/>
    <property type="molecule type" value="Genomic_DNA"/>
</dbReference>
<evidence type="ECO:0000313" key="6">
    <source>
        <dbReference type="Proteomes" id="UP000823935"/>
    </source>
</evidence>
<dbReference type="PRINTS" id="PR00778">
    <property type="entry name" value="HTHARSR"/>
</dbReference>
<protein>
    <submittedName>
        <fullName evidence="5">Helix-turn-helix transcriptional regulator</fullName>
    </submittedName>
</protein>
<dbReference type="InterPro" id="IPR011991">
    <property type="entry name" value="ArsR-like_HTH"/>
</dbReference>
<evidence type="ECO:0000313" key="5">
    <source>
        <dbReference type="EMBL" id="HIS33299.1"/>
    </source>
</evidence>
<proteinExistence type="predicted"/>
<comment type="caution">
    <text evidence="5">The sequence shown here is derived from an EMBL/GenBank/DDBJ whole genome shotgun (WGS) entry which is preliminary data.</text>
</comment>
<dbReference type="SMART" id="SM00418">
    <property type="entry name" value="HTH_ARSR"/>
    <property type="match status" value="1"/>
</dbReference>
<dbReference type="NCBIfam" id="NF033788">
    <property type="entry name" value="HTH_metalloreg"/>
    <property type="match status" value="1"/>
</dbReference>
<dbReference type="InterPro" id="IPR051081">
    <property type="entry name" value="HTH_MetalResp_TranReg"/>
</dbReference>
<dbReference type="InterPro" id="IPR036388">
    <property type="entry name" value="WH-like_DNA-bd_sf"/>
</dbReference>
<reference evidence="5" key="1">
    <citation type="submission" date="2020-10" db="EMBL/GenBank/DDBJ databases">
        <authorList>
            <person name="Gilroy R."/>
        </authorList>
    </citation>
    <scope>NUCLEOTIDE SEQUENCE</scope>
    <source>
        <strain evidence="5">CHK190-19873</strain>
    </source>
</reference>
<feature type="domain" description="HTH arsR-type" evidence="4">
    <location>
        <begin position="11"/>
        <end position="109"/>
    </location>
</feature>
<dbReference type="GO" id="GO:0003677">
    <property type="term" value="F:DNA binding"/>
    <property type="evidence" value="ECO:0007669"/>
    <property type="project" value="UniProtKB-KW"/>
</dbReference>
<dbReference type="PROSITE" id="PS50987">
    <property type="entry name" value="HTH_ARSR_2"/>
    <property type="match status" value="1"/>
</dbReference>